<feature type="transmembrane region" description="Helical" evidence="7">
    <location>
        <begin position="16"/>
        <end position="36"/>
    </location>
</feature>
<dbReference type="Pfam" id="PF02470">
    <property type="entry name" value="MlaD"/>
    <property type="match status" value="3"/>
</dbReference>
<evidence type="ECO:0000256" key="3">
    <source>
        <dbReference type="ARBA" id="ARBA00022519"/>
    </source>
</evidence>
<evidence type="ECO:0000256" key="2">
    <source>
        <dbReference type="ARBA" id="ARBA00022475"/>
    </source>
</evidence>
<evidence type="ECO:0000313" key="9">
    <source>
        <dbReference type="EMBL" id="SMC09046.1"/>
    </source>
</evidence>
<proteinExistence type="predicted"/>
<keyword evidence="2" id="KW-1003">Cell membrane</keyword>
<reference evidence="10" key="1">
    <citation type="submission" date="2017-04" db="EMBL/GenBank/DDBJ databases">
        <authorList>
            <person name="Varghese N."/>
            <person name="Submissions S."/>
        </authorList>
    </citation>
    <scope>NUCLEOTIDE SEQUENCE [LARGE SCALE GENOMIC DNA]</scope>
    <source>
        <strain evidence="10">DSM 16512</strain>
    </source>
</reference>
<keyword evidence="6 7" id="KW-0472">Membrane</keyword>
<evidence type="ECO:0000256" key="5">
    <source>
        <dbReference type="ARBA" id="ARBA00022989"/>
    </source>
</evidence>
<sequence length="537" mass="60339">MKKDEIVEVKIKKSEINFVVWIIPVIALLIGGWMIYRYYAKLGPEVVIYFKNSGGLEPKQSFVKFRDVKVGVVERIEILKQKEGVAVYARMNKDVTPFLNEKARFWIVKPEIAIGKVRGLDALVSGSYIQMASEVGGKKKVEFQGLDEAPLDIILQEGRNFWLKSSSSYTLTPGLPVYFKDLEVGSIKKVELDKSGEFVNIYIFVKKPYDSYINSSTKFWNIRGVDINLAANGINLNIGTLSQLLIGGVEFFTPVAKLHEKIDLHHPLWLYPSKESALHKKLGVSQTDYRNFLLRFNKGVGYLQKGAPVKFKGFEIGSVKDIKASVKGGEIDSEVIASIDVAAFKKTSKEGIGPFEEAVKNGLKARLEQSNILTKTLFVNLVFDKKPGALHQIDTNLYLLPTLPVEQNSLIVQIQSLLTKLEKLPIEHSINAFSNLLEKNSEPLRQTLLSLRKSSDAVTKLLDANETKALPKELHTLLKDLQHTLKSYETLAKSYSNNSLFKKQLTKTLEDIDRASKALRKVLLKLDKKPNALIFGD</sequence>
<name>A0A1W1WS21_9BACT</name>
<dbReference type="GO" id="GO:0005886">
    <property type="term" value="C:plasma membrane"/>
    <property type="evidence" value="ECO:0007669"/>
    <property type="project" value="UniProtKB-SubCell"/>
</dbReference>
<evidence type="ECO:0000313" key="10">
    <source>
        <dbReference type="Proteomes" id="UP000192602"/>
    </source>
</evidence>
<evidence type="ECO:0000256" key="6">
    <source>
        <dbReference type="ARBA" id="ARBA00023136"/>
    </source>
</evidence>
<keyword evidence="10" id="KW-1185">Reference proteome</keyword>
<feature type="domain" description="Mce/MlaD" evidence="8">
    <location>
        <begin position="43"/>
        <end position="131"/>
    </location>
</feature>
<dbReference type="Proteomes" id="UP000192602">
    <property type="component" value="Unassembled WGS sequence"/>
</dbReference>
<dbReference type="PANTHER" id="PTHR30462:SF0">
    <property type="entry name" value="INTERMEMBRANE TRANSPORT PROTEIN YEBT"/>
    <property type="match status" value="1"/>
</dbReference>
<dbReference type="InterPro" id="IPR051800">
    <property type="entry name" value="PqiA-PqiB_transport"/>
</dbReference>
<feature type="domain" description="Mce/MlaD" evidence="8">
    <location>
        <begin position="292"/>
        <end position="382"/>
    </location>
</feature>
<protein>
    <submittedName>
        <fullName evidence="9">Paraquat-inducible protein B</fullName>
    </submittedName>
</protein>
<evidence type="ECO:0000256" key="1">
    <source>
        <dbReference type="ARBA" id="ARBA00004533"/>
    </source>
</evidence>
<evidence type="ECO:0000256" key="4">
    <source>
        <dbReference type="ARBA" id="ARBA00022692"/>
    </source>
</evidence>
<accession>A0A1W1WS21</accession>
<keyword evidence="4 7" id="KW-0812">Transmembrane</keyword>
<comment type="subcellular location">
    <subcellularLocation>
        <location evidence="1">Cell inner membrane</location>
    </subcellularLocation>
</comment>
<keyword evidence="5 7" id="KW-1133">Transmembrane helix</keyword>
<dbReference type="AlphaFoldDB" id="A0A1W1WS21"/>
<dbReference type="OrthoDB" id="5372112at2"/>
<dbReference type="InterPro" id="IPR003399">
    <property type="entry name" value="Mce/MlaD"/>
</dbReference>
<evidence type="ECO:0000259" key="8">
    <source>
        <dbReference type="Pfam" id="PF02470"/>
    </source>
</evidence>
<dbReference type="STRING" id="1069081.SAMN05660197_0842"/>
<keyword evidence="3" id="KW-0997">Cell inner membrane</keyword>
<dbReference type="EMBL" id="FWWZ01000001">
    <property type="protein sequence ID" value="SMC09046.1"/>
    <property type="molecule type" value="Genomic_DNA"/>
</dbReference>
<feature type="domain" description="Mce/MlaD" evidence="8">
    <location>
        <begin position="162"/>
        <end position="218"/>
    </location>
</feature>
<gene>
    <name evidence="9" type="ORF">SAMN05660197_0842</name>
</gene>
<dbReference type="PANTHER" id="PTHR30462">
    <property type="entry name" value="INTERMEMBRANE TRANSPORT PROTEIN PQIB-RELATED"/>
    <property type="match status" value="1"/>
</dbReference>
<organism evidence="9 10">
    <name type="scientific">Nitratiruptor tergarcus DSM 16512</name>
    <dbReference type="NCBI Taxonomy" id="1069081"/>
    <lineage>
        <taxon>Bacteria</taxon>
        <taxon>Pseudomonadati</taxon>
        <taxon>Campylobacterota</taxon>
        <taxon>Epsilonproteobacteria</taxon>
        <taxon>Nautiliales</taxon>
        <taxon>Nitratiruptoraceae</taxon>
        <taxon>Nitratiruptor</taxon>
    </lineage>
</organism>
<evidence type="ECO:0000256" key="7">
    <source>
        <dbReference type="SAM" id="Phobius"/>
    </source>
</evidence>
<dbReference type="RefSeq" id="WP_159445311.1">
    <property type="nucleotide sequence ID" value="NZ_AP026671.1"/>
</dbReference>